<feature type="compositionally biased region" description="Gly residues" evidence="1">
    <location>
        <begin position="77"/>
        <end position="87"/>
    </location>
</feature>
<evidence type="ECO:0000313" key="3">
    <source>
        <dbReference type="Proteomes" id="UP000298030"/>
    </source>
</evidence>
<dbReference type="Proteomes" id="UP000298030">
    <property type="component" value="Unassembled WGS sequence"/>
</dbReference>
<dbReference type="EMBL" id="QPFP01000242">
    <property type="protein sequence ID" value="TEB18590.1"/>
    <property type="molecule type" value="Genomic_DNA"/>
</dbReference>
<proteinExistence type="predicted"/>
<organism evidence="2 3">
    <name type="scientific">Coprinellus micaceus</name>
    <name type="common">Glistening ink-cap mushroom</name>
    <name type="synonym">Coprinus micaceus</name>
    <dbReference type="NCBI Taxonomy" id="71717"/>
    <lineage>
        <taxon>Eukaryota</taxon>
        <taxon>Fungi</taxon>
        <taxon>Dikarya</taxon>
        <taxon>Basidiomycota</taxon>
        <taxon>Agaricomycotina</taxon>
        <taxon>Agaricomycetes</taxon>
        <taxon>Agaricomycetidae</taxon>
        <taxon>Agaricales</taxon>
        <taxon>Agaricineae</taxon>
        <taxon>Psathyrellaceae</taxon>
        <taxon>Coprinellus</taxon>
    </lineage>
</organism>
<evidence type="ECO:0000256" key="1">
    <source>
        <dbReference type="SAM" id="MobiDB-lite"/>
    </source>
</evidence>
<comment type="caution">
    <text evidence="2">The sequence shown here is derived from an EMBL/GenBank/DDBJ whole genome shotgun (WGS) entry which is preliminary data.</text>
</comment>
<reference evidence="2 3" key="1">
    <citation type="journal article" date="2019" name="Nat. Ecol. Evol.">
        <title>Megaphylogeny resolves global patterns of mushroom evolution.</title>
        <authorList>
            <person name="Varga T."/>
            <person name="Krizsan K."/>
            <person name="Foldi C."/>
            <person name="Dima B."/>
            <person name="Sanchez-Garcia M."/>
            <person name="Sanchez-Ramirez S."/>
            <person name="Szollosi G.J."/>
            <person name="Szarkandi J.G."/>
            <person name="Papp V."/>
            <person name="Albert L."/>
            <person name="Andreopoulos W."/>
            <person name="Angelini C."/>
            <person name="Antonin V."/>
            <person name="Barry K.W."/>
            <person name="Bougher N.L."/>
            <person name="Buchanan P."/>
            <person name="Buyck B."/>
            <person name="Bense V."/>
            <person name="Catcheside P."/>
            <person name="Chovatia M."/>
            <person name="Cooper J."/>
            <person name="Damon W."/>
            <person name="Desjardin D."/>
            <person name="Finy P."/>
            <person name="Geml J."/>
            <person name="Haridas S."/>
            <person name="Hughes K."/>
            <person name="Justo A."/>
            <person name="Karasinski D."/>
            <person name="Kautmanova I."/>
            <person name="Kiss B."/>
            <person name="Kocsube S."/>
            <person name="Kotiranta H."/>
            <person name="LaButti K.M."/>
            <person name="Lechner B.E."/>
            <person name="Liimatainen K."/>
            <person name="Lipzen A."/>
            <person name="Lukacs Z."/>
            <person name="Mihaltcheva S."/>
            <person name="Morgado L.N."/>
            <person name="Niskanen T."/>
            <person name="Noordeloos M.E."/>
            <person name="Ohm R.A."/>
            <person name="Ortiz-Santana B."/>
            <person name="Ovrebo C."/>
            <person name="Racz N."/>
            <person name="Riley R."/>
            <person name="Savchenko A."/>
            <person name="Shiryaev A."/>
            <person name="Soop K."/>
            <person name="Spirin V."/>
            <person name="Szebenyi C."/>
            <person name="Tomsovsky M."/>
            <person name="Tulloss R.E."/>
            <person name="Uehling J."/>
            <person name="Grigoriev I.V."/>
            <person name="Vagvolgyi C."/>
            <person name="Papp T."/>
            <person name="Martin F.M."/>
            <person name="Miettinen O."/>
            <person name="Hibbett D.S."/>
            <person name="Nagy L.G."/>
        </authorList>
    </citation>
    <scope>NUCLEOTIDE SEQUENCE [LARGE SCALE GENOMIC DNA]</scope>
    <source>
        <strain evidence="2 3">FP101781</strain>
    </source>
</reference>
<feature type="region of interest" description="Disordered" evidence="1">
    <location>
        <begin position="54"/>
        <end position="117"/>
    </location>
</feature>
<accession>A0A4Y7SAR1</accession>
<keyword evidence="3" id="KW-1185">Reference proteome</keyword>
<evidence type="ECO:0000313" key="2">
    <source>
        <dbReference type="EMBL" id="TEB18590.1"/>
    </source>
</evidence>
<dbReference type="AlphaFoldDB" id="A0A4Y7SAR1"/>
<protein>
    <submittedName>
        <fullName evidence="2">Uncharacterized protein</fullName>
    </submittedName>
</protein>
<gene>
    <name evidence="2" type="ORF">FA13DRAFT_1781241</name>
</gene>
<sequence>MVNPAGTMKPAGGVGGVESEGRIWFVCYSVAHLSQTNHAKEIPRYTAFQTKPMNAVRPTKNGPLAPIRVPESRRGGSTAGGGDGGALGAASADGNLLTSPHSTKPKPFLSLGHRRRGPNAKDQAREIFYGFCCVLCAPGSTPAMITLETISSCNKRYPSTPSTATIPELRLLVELVQEVERVARQRTFRVPQSTELTPTGGQNPAFGWARAQVEHLEAISALMNQRAKPGYKELLRYPNTG</sequence>
<name>A0A4Y7SAR1_COPMI</name>